<reference evidence="2 3" key="1">
    <citation type="submission" date="2024-04" db="EMBL/GenBank/DDBJ databases">
        <title>The reference genome of an endangered Asteraceae, Deinandra increscens subsp. villosa, native to the Central Coast of California.</title>
        <authorList>
            <person name="Guilliams M."/>
            <person name="Hasenstab-Lehman K."/>
            <person name="Meyer R."/>
            <person name="Mcevoy S."/>
        </authorList>
    </citation>
    <scope>NUCLEOTIDE SEQUENCE [LARGE SCALE GENOMIC DNA]</scope>
    <source>
        <tissue evidence="2">Leaf</tissue>
    </source>
</reference>
<dbReference type="Gene3D" id="3.40.50.1820">
    <property type="entry name" value="alpha/beta hydrolase"/>
    <property type="match status" value="1"/>
</dbReference>
<dbReference type="Proteomes" id="UP001408789">
    <property type="component" value="Unassembled WGS sequence"/>
</dbReference>
<accession>A0AAP0GNI6</accession>
<protein>
    <recommendedName>
        <fullName evidence="1">Dienelactone hydrolase domain-containing protein</fullName>
    </recommendedName>
</protein>
<comment type="caution">
    <text evidence="2">The sequence shown here is derived from an EMBL/GenBank/DDBJ whole genome shotgun (WGS) entry which is preliminary data.</text>
</comment>
<sequence>MLCESTGDEQCFWKWERRRNRRPQILYYRRSLFKSRHPYRFRCFRSYVEVMVKECHIIISFSLIDIKDVLGDLITQYFPWILKKLADKISGLGYLVVIPDFFFGDCIHITSPPEVRANWLNNHPPEKGCENARKIIAELKSRGVYAVGAAGFCWGGMMVVKLAKYYDIKAAVILHPGRLKDIDVKEVKVPIAILGGELDQLCPQEEVRHYGEILSENQEVESFVKIFQGVGHGWAARYSEDDESAVRSAEEAHRDMLNWLTKYVT</sequence>
<dbReference type="InterPro" id="IPR002925">
    <property type="entry name" value="Dienelactn_hydro"/>
</dbReference>
<organism evidence="2 3">
    <name type="scientific">Deinandra increscens subsp. villosa</name>
    <dbReference type="NCBI Taxonomy" id="3103831"/>
    <lineage>
        <taxon>Eukaryota</taxon>
        <taxon>Viridiplantae</taxon>
        <taxon>Streptophyta</taxon>
        <taxon>Embryophyta</taxon>
        <taxon>Tracheophyta</taxon>
        <taxon>Spermatophyta</taxon>
        <taxon>Magnoliopsida</taxon>
        <taxon>eudicotyledons</taxon>
        <taxon>Gunneridae</taxon>
        <taxon>Pentapetalae</taxon>
        <taxon>asterids</taxon>
        <taxon>campanulids</taxon>
        <taxon>Asterales</taxon>
        <taxon>Asteraceae</taxon>
        <taxon>Asteroideae</taxon>
        <taxon>Heliantheae alliance</taxon>
        <taxon>Madieae</taxon>
        <taxon>Madiinae</taxon>
        <taxon>Deinandra</taxon>
    </lineage>
</organism>
<keyword evidence="3" id="KW-1185">Reference proteome</keyword>
<dbReference type="EMBL" id="JBCNJP010000025">
    <property type="protein sequence ID" value="KAK9054867.1"/>
    <property type="molecule type" value="Genomic_DNA"/>
</dbReference>
<evidence type="ECO:0000259" key="1">
    <source>
        <dbReference type="Pfam" id="PF01738"/>
    </source>
</evidence>
<gene>
    <name evidence="2" type="ORF">SSX86_025946</name>
</gene>
<dbReference type="SUPFAM" id="SSF53474">
    <property type="entry name" value="alpha/beta-Hydrolases"/>
    <property type="match status" value="1"/>
</dbReference>
<dbReference type="PANTHER" id="PTHR17630:SF93">
    <property type="entry name" value="DIENELACTONE HYDROLASE, ALPHA_BETA HYDROLASE"/>
    <property type="match status" value="1"/>
</dbReference>
<dbReference type="Pfam" id="PF01738">
    <property type="entry name" value="DLH"/>
    <property type="match status" value="1"/>
</dbReference>
<evidence type="ECO:0000313" key="2">
    <source>
        <dbReference type="EMBL" id="KAK9054867.1"/>
    </source>
</evidence>
<dbReference type="GO" id="GO:0016787">
    <property type="term" value="F:hydrolase activity"/>
    <property type="evidence" value="ECO:0007669"/>
    <property type="project" value="InterPro"/>
</dbReference>
<dbReference type="PANTHER" id="PTHR17630">
    <property type="entry name" value="DIENELACTONE HYDROLASE"/>
    <property type="match status" value="1"/>
</dbReference>
<dbReference type="AlphaFoldDB" id="A0AAP0GNI6"/>
<feature type="domain" description="Dienelactone hydrolase" evidence="1">
    <location>
        <begin position="83"/>
        <end position="263"/>
    </location>
</feature>
<name>A0AAP0GNI6_9ASTR</name>
<dbReference type="InterPro" id="IPR029058">
    <property type="entry name" value="AB_hydrolase_fold"/>
</dbReference>
<proteinExistence type="predicted"/>
<evidence type="ECO:0000313" key="3">
    <source>
        <dbReference type="Proteomes" id="UP001408789"/>
    </source>
</evidence>